<dbReference type="EMBL" id="DTCM01000005">
    <property type="protein sequence ID" value="HGL40106.1"/>
    <property type="molecule type" value="Genomic_DNA"/>
</dbReference>
<feature type="domain" description="ABC transporter" evidence="5">
    <location>
        <begin position="7"/>
        <end position="237"/>
    </location>
</feature>
<evidence type="ECO:0000256" key="2">
    <source>
        <dbReference type="ARBA" id="ARBA00022448"/>
    </source>
</evidence>
<dbReference type="SUPFAM" id="SSF52540">
    <property type="entry name" value="P-loop containing nucleoside triphosphate hydrolases"/>
    <property type="match status" value="1"/>
</dbReference>
<dbReference type="PANTHER" id="PTHR43335:SF4">
    <property type="entry name" value="ABC TRANSPORTER, ATP-BINDING PROTEIN"/>
    <property type="match status" value="1"/>
</dbReference>
<dbReference type="CDD" id="cd03230">
    <property type="entry name" value="ABC_DR_subfamily_A"/>
    <property type="match status" value="1"/>
</dbReference>
<gene>
    <name evidence="8" type="ORF">ENM30_00345</name>
    <name evidence="7" type="ORF">ENT82_08250</name>
    <name evidence="6" type="ORF">ENU43_00315</name>
</gene>
<comment type="caution">
    <text evidence="7">The sequence shown here is derived from an EMBL/GenBank/DDBJ whole genome shotgun (WGS) entry which is preliminary data.</text>
</comment>
<keyword evidence="2" id="KW-0813">Transport</keyword>
<evidence type="ECO:0000313" key="6">
    <source>
        <dbReference type="EMBL" id="HGL40106.1"/>
    </source>
</evidence>
<dbReference type="Pfam" id="PF13732">
    <property type="entry name" value="DrrA1-3_C"/>
    <property type="match status" value="1"/>
</dbReference>
<dbReference type="InterPro" id="IPR003439">
    <property type="entry name" value="ABC_transporter-like_ATP-bd"/>
</dbReference>
<dbReference type="InterPro" id="IPR027417">
    <property type="entry name" value="P-loop_NTPase"/>
</dbReference>
<dbReference type="Pfam" id="PF00005">
    <property type="entry name" value="ABC_tran"/>
    <property type="match status" value="1"/>
</dbReference>
<dbReference type="AlphaFoldDB" id="A0A7C4I6G3"/>
<comment type="similarity">
    <text evidence="1">Belongs to the ABC transporter superfamily.</text>
</comment>
<evidence type="ECO:0000313" key="8">
    <source>
        <dbReference type="EMBL" id="HHN51742.1"/>
    </source>
</evidence>
<dbReference type="InterPro" id="IPR025302">
    <property type="entry name" value="DrrA1/2-like_C"/>
</dbReference>
<keyword evidence="4 7" id="KW-0067">ATP-binding</keyword>
<accession>A0A7C4I6G3</accession>
<sequence length="314" mass="34423">MSKNPVVVVDSFTKVYGDGTRIGPITLHVGEGEVYGLVGPNGSGKTTTLRAILGLLKPSGGKVSVYGLNPYSHPEKVNQKIGYSPEIPNYPPFFTAEKLLRVTCNMKKIIGKDADNEVRRILDLTGLVNHADRKIGNFSKGMVQRLSIGQALVGDPPLLILDEPMLGVDPVGRAHIRDVLLQLRKQGKTIIFSSHELYEVQRLSDRVAMVYMGKTVFEDMVMNILNNSPETKVVAELVSEPDGKLAKALEEISGVLEVAFEANKVVISVDSSLDPREKIAEKIVNLGYGLREFRISQPSLEEVFINRVKESVSG</sequence>
<protein>
    <submittedName>
        <fullName evidence="7">ABC transporter ATP-binding protein</fullName>
    </submittedName>
</protein>
<dbReference type="SMART" id="SM00382">
    <property type="entry name" value="AAA"/>
    <property type="match status" value="1"/>
</dbReference>
<evidence type="ECO:0000256" key="1">
    <source>
        <dbReference type="ARBA" id="ARBA00005417"/>
    </source>
</evidence>
<proteinExistence type="inferred from homology"/>
<dbReference type="InterPro" id="IPR003593">
    <property type="entry name" value="AAA+_ATPase"/>
</dbReference>
<dbReference type="GO" id="GO:0005524">
    <property type="term" value="F:ATP binding"/>
    <property type="evidence" value="ECO:0007669"/>
    <property type="project" value="UniProtKB-KW"/>
</dbReference>
<dbReference type="EMBL" id="DRXG01000007">
    <property type="protein sequence ID" value="HHN51742.1"/>
    <property type="molecule type" value="Genomic_DNA"/>
</dbReference>
<dbReference type="GO" id="GO:0016887">
    <property type="term" value="F:ATP hydrolysis activity"/>
    <property type="evidence" value="ECO:0007669"/>
    <property type="project" value="InterPro"/>
</dbReference>
<keyword evidence="3" id="KW-0547">Nucleotide-binding</keyword>
<name>A0A7C4I6G3_CALS0</name>
<dbReference type="Gene3D" id="3.40.50.300">
    <property type="entry name" value="P-loop containing nucleotide triphosphate hydrolases"/>
    <property type="match status" value="1"/>
</dbReference>
<dbReference type="PANTHER" id="PTHR43335">
    <property type="entry name" value="ABC TRANSPORTER, ATP-BINDING PROTEIN"/>
    <property type="match status" value="1"/>
</dbReference>
<organism evidence="7">
    <name type="scientific">Caldiarchaeum subterraneum</name>
    <dbReference type="NCBI Taxonomy" id="311458"/>
    <lineage>
        <taxon>Archaea</taxon>
        <taxon>Nitrososphaerota</taxon>
        <taxon>Candidatus Caldarchaeales</taxon>
        <taxon>Candidatus Caldarchaeaceae</taxon>
        <taxon>Candidatus Caldarchaeum</taxon>
    </lineage>
</organism>
<dbReference type="EMBL" id="DTAD01000089">
    <property type="protein sequence ID" value="HGN91094.1"/>
    <property type="molecule type" value="Genomic_DNA"/>
</dbReference>
<evidence type="ECO:0000259" key="5">
    <source>
        <dbReference type="PROSITE" id="PS50893"/>
    </source>
</evidence>
<dbReference type="PROSITE" id="PS50893">
    <property type="entry name" value="ABC_TRANSPORTER_2"/>
    <property type="match status" value="1"/>
</dbReference>
<reference evidence="7" key="1">
    <citation type="journal article" date="2020" name="mSystems">
        <title>Genome- and Community-Level Interaction Insights into Carbon Utilization and Element Cycling Functions of Hydrothermarchaeota in Hydrothermal Sediment.</title>
        <authorList>
            <person name="Zhou Z."/>
            <person name="Liu Y."/>
            <person name="Xu W."/>
            <person name="Pan J."/>
            <person name="Luo Z.H."/>
            <person name="Li M."/>
        </authorList>
    </citation>
    <scope>NUCLEOTIDE SEQUENCE [LARGE SCALE GENOMIC DNA]</scope>
    <source>
        <strain evidence="8">SpSt-1073</strain>
        <strain evidence="7">SpSt-613</strain>
        <strain evidence="6">SpSt-669</strain>
    </source>
</reference>
<evidence type="ECO:0000256" key="4">
    <source>
        <dbReference type="ARBA" id="ARBA00022840"/>
    </source>
</evidence>
<evidence type="ECO:0000313" key="7">
    <source>
        <dbReference type="EMBL" id="HGN91094.1"/>
    </source>
</evidence>
<evidence type="ECO:0000256" key="3">
    <source>
        <dbReference type="ARBA" id="ARBA00022741"/>
    </source>
</evidence>